<organism evidence="1 2">
    <name type="scientific">Acetobacter nitrogenifigens DSM 23921 = NBRC 105050</name>
    <dbReference type="NCBI Taxonomy" id="1120919"/>
    <lineage>
        <taxon>Bacteria</taxon>
        <taxon>Pseudomonadati</taxon>
        <taxon>Pseudomonadota</taxon>
        <taxon>Alphaproteobacteria</taxon>
        <taxon>Acetobacterales</taxon>
        <taxon>Acetobacteraceae</taxon>
        <taxon>Acetobacter</taxon>
    </lineage>
</organism>
<dbReference type="OrthoDB" id="7362854at2"/>
<evidence type="ECO:0008006" key="3">
    <source>
        <dbReference type="Google" id="ProtNLM"/>
    </source>
</evidence>
<comment type="caution">
    <text evidence="1">The sequence shown here is derived from an EMBL/GenBank/DDBJ whole genome shotgun (WGS) entry which is preliminary data.</text>
</comment>
<evidence type="ECO:0000313" key="2">
    <source>
        <dbReference type="Proteomes" id="UP000321635"/>
    </source>
</evidence>
<dbReference type="Gene3D" id="6.10.280.50">
    <property type="match status" value="1"/>
</dbReference>
<dbReference type="RefSeq" id="WP_084440755.1">
    <property type="nucleotide sequence ID" value="NZ_BAPG01000120.1"/>
</dbReference>
<dbReference type="Pfam" id="PF04325">
    <property type="entry name" value="DUF465"/>
    <property type="match status" value="1"/>
</dbReference>
<dbReference type="EMBL" id="BJYF01000008">
    <property type="protein sequence ID" value="GEN59837.1"/>
    <property type="molecule type" value="Genomic_DNA"/>
</dbReference>
<gene>
    <name evidence="1" type="ORF">ANI02nite_17210</name>
</gene>
<proteinExistence type="predicted"/>
<dbReference type="AlphaFoldDB" id="A0A511XA50"/>
<accession>A0A511XA50</accession>
<dbReference type="STRING" id="1120919.GCA_000429165_02292"/>
<protein>
    <recommendedName>
        <fullName evidence="3">DUF465 domain-containing protein</fullName>
    </recommendedName>
</protein>
<dbReference type="InterPro" id="IPR007420">
    <property type="entry name" value="DUF465"/>
</dbReference>
<evidence type="ECO:0000313" key="1">
    <source>
        <dbReference type="EMBL" id="GEN59837.1"/>
    </source>
</evidence>
<reference evidence="1 2" key="1">
    <citation type="submission" date="2019-07" db="EMBL/GenBank/DDBJ databases">
        <title>Whole genome shotgun sequence of Acetobacter nitrogenifigens NBRC 105050.</title>
        <authorList>
            <person name="Hosoyama A."/>
            <person name="Uohara A."/>
            <person name="Ohji S."/>
            <person name="Ichikawa N."/>
        </authorList>
    </citation>
    <scope>NUCLEOTIDE SEQUENCE [LARGE SCALE GENOMIC DNA]</scope>
    <source>
        <strain evidence="1 2">NBRC 105050</strain>
    </source>
</reference>
<dbReference type="InterPro" id="IPR038444">
    <property type="entry name" value="DUF465_sf"/>
</dbReference>
<sequence>MSNQSRIESLRRRHSSLDDKITDEVHRPLPDQRILMCLKLQKLRVKEEMDRLRTHA</sequence>
<keyword evidence="2" id="KW-1185">Reference proteome</keyword>
<dbReference type="Proteomes" id="UP000321635">
    <property type="component" value="Unassembled WGS sequence"/>
</dbReference>
<name>A0A511XA50_9PROT</name>